<evidence type="ECO:0000313" key="1">
    <source>
        <dbReference type="EMBL" id="SPY45037.1"/>
    </source>
</evidence>
<dbReference type="PROSITE" id="PS51354">
    <property type="entry name" value="GLUTAREDOXIN_2"/>
    <property type="match status" value="1"/>
</dbReference>
<dbReference type="RefSeq" id="WP_172460618.1">
    <property type="nucleotide sequence ID" value="NZ_PYOG01000038.1"/>
</dbReference>
<dbReference type="SUPFAM" id="SSF52833">
    <property type="entry name" value="Thioredoxin-like"/>
    <property type="match status" value="1"/>
</dbReference>
<proteinExistence type="predicted"/>
<dbReference type="Proteomes" id="UP000251647">
    <property type="component" value="Unassembled WGS sequence"/>
</dbReference>
<reference evidence="1 2" key="1">
    <citation type="submission" date="2018-06" db="EMBL/GenBank/DDBJ databases">
        <authorList>
            <consortium name="Pathogen Informatics"/>
            <person name="Doyle S."/>
        </authorList>
    </citation>
    <scope>NUCLEOTIDE SEQUENCE [LARGE SCALE GENOMIC DNA]</scope>
    <source>
        <strain evidence="1 2">NCTC11647</strain>
    </source>
</reference>
<dbReference type="Gene3D" id="3.40.30.10">
    <property type="entry name" value="Glutaredoxin"/>
    <property type="match status" value="1"/>
</dbReference>
<name>A0A2X1XQP0_PHODM</name>
<sequence>MKIEMYSKEQCSQCEIAAIWLQNQGINVVTLKLDVEFDRETLFKLFPMARSYPQFILDGEPIGDFGRLKSVLDFEQNAAF</sequence>
<organism evidence="1 2">
    <name type="scientific">Photobacterium damselae</name>
    <dbReference type="NCBI Taxonomy" id="38293"/>
    <lineage>
        <taxon>Bacteria</taxon>
        <taxon>Pseudomonadati</taxon>
        <taxon>Pseudomonadota</taxon>
        <taxon>Gammaproteobacteria</taxon>
        <taxon>Vibrionales</taxon>
        <taxon>Vibrionaceae</taxon>
        <taxon>Photobacterium</taxon>
    </lineage>
</organism>
<dbReference type="AlphaFoldDB" id="A0A2X1XQP0"/>
<dbReference type="EMBL" id="UATL01000006">
    <property type="protein sequence ID" value="SPY45037.1"/>
    <property type="molecule type" value="Genomic_DNA"/>
</dbReference>
<evidence type="ECO:0000313" key="2">
    <source>
        <dbReference type="Proteomes" id="UP000251647"/>
    </source>
</evidence>
<gene>
    <name evidence="1" type="ORF">NCTC11647_03818</name>
</gene>
<protein>
    <submittedName>
        <fullName evidence="1">Uncharacterized protein</fullName>
    </submittedName>
</protein>
<dbReference type="InterPro" id="IPR036249">
    <property type="entry name" value="Thioredoxin-like_sf"/>
</dbReference>
<accession>A0A2X1XQP0</accession>